<feature type="compositionally biased region" description="Basic and acidic residues" evidence="1">
    <location>
        <begin position="221"/>
        <end position="236"/>
    </location>
</feature>
<keyword evidence="2" id="KW-0472">Membrane</keyword>
<organism evidence="3 4">
    <name type="scientific">Blastomyces gilchristii (strain SLH14081)</name>
    <name type="common">Blastomyces dermatitidis</name>
    <dbReference type="NCBI Taxonomy" id="559298"/>
    <lineage>
        <taxon>Eukaryota</taxon>
        <taxon>Fungi</taxon>
        <taxon>Dikarya</taxon>
        <taxon>Ascomycota</taxon>
        <taxon>Pezizomycotina</taxon>
        <taxon>Eurotiomycetes</taxon>
        <taxon>Eurotiomycetidae</taxon>
        <taxon>Onygenales</taxon>
        <taxon>Ajellomycetaceae</taxon>
        <taxon>Blastomyces</taxon>
    </lineage>
</organism>
<dbReference type="RefSeq" id="XP_002622465.2">
    <property type="nucleotide sequence ID" value="XM_002622419.2"/>
</dbReference>
<keyword evidence="2" id="KW-0812">Transmembrane</keyword>
<keyword evidence="4" id="KW-1185">Reference proteome</keyword>
<dbReference type="PANTHER" id="PTHR40368:SF1">
    <property type="entry name" value="YALI0F14399P"/>
    <property type="match status" value="1"/>
</dbReference>
<evidence type="ECO:0000256" key="2">
    <source>
        <dbReference type="SAM" id="Phobius"/>
    </source>
</evidence>
<keyword evidence="2" id="KW-1133">Transmembrane helix</keyword>
<evidence type="ECO:0000313" key="4">
    <source>
        <dbReference type="Proteomes" id="UP000002038"/>
    </source>
</evidence>
<dbReference type="GeneID" id="8502708"/>
<feature type="compositionally biased region" description="Polar residues" evidence="1">
    <location>
        <begin position="237"/>
        <end position="250"/>
    </location>
</feature>
<proteinExistence type="predicted"/>
<dbReference type="Proteomes" id="UP000002038">
    <property type="component" value="Unassembled WGS sequence"/>
</dbReference>
<feature type="region of interest" description="Disordered" evidence="1">
    <location>
        <begin position="210"/>
        <end position="251"/>
    </location>
</feature>
<feature type="compositionally biased region" description="Low complexity" evidence="1">
    <location>
        <begin position="210"/>
        <end position="220"/>
    </location>
</feature>
<protein>
    <submittedName>
        <fullName evidence="3">Uncharacterized protein</fullName>
    </submittedName>
</protein>
<dbReference type="OrthoDB" id="18530at2759"/>
<dbReference type="PANTHER" id="PTHR40368">
    <property type="entry name" value="YALI0F14399P"/>
    <property type="match status" value="1"/>
</dbReference>
<name>A0A179UUN0_BLAGS</name>
<gene>
    <name evidence="3" type="ORF">BDBG_06976</name>
</gene>
<reference evidence="4" key="1">
    <citation type="journal article" date="2015" name="PLoS Genet.">
        <title>The dynamic genome and transcriptome of the human fungal pathogen Blastomyces and close relative Emmonsia.</title>
        <authorList>
            <person name="Munoz J.F."/>
            <person name="Gauthier G.M."/>
            <person name="Desjardins C.A."/>
            <person name="Gallo J.E."/>
            <person name="Holder J."/>
            <person name="Sullivan T.D."/>
            <person name="Marty A.J."/>
            <person name="Carmen J.C."/>
            <person name="Chen Z."/>
            <person name="Ding L."/>
            <person name="Gujja S."/>
            <person name="Magrini V."/>
            <person name="Misas E."/>
            <person name="Mitreva M."/>
            <person name="Priest M."/>
            <person name="Saif S."/>
            <person name="Whiston E.A."/>
            <person name="Young S."/>
            <person name="Zeng Q."/>
            <person name="Goldman W.E."/>
            <person name="Mardis E.R."/>
            <person name="Taylor J.W."/>
            <person name="McEwen J.G."/>
            <person name="Clay O.K."/>
            <person name="Klein B.S."/>
            <person name="Cuomo C.A."/>
        </authorList>
    </citation>
    <scope>NUCLEOTIDE SEQUENCE [LARGE SCALE GENOMIC DNA]</scope>
    <source>
        <strain evidence="4">SLH14081</strain>
    </source>
</reference>
<dbReference type="KEGG" id="bgh:BDBG_06976"/>
<sequence>MLRSLGKFPGPALKDSRIQVPQNPRAHLQPINAIVALPGRRDNCLHISIIQDLQFNSTSSVSHSPKTLIRSRAHVSIMLSQPPGISSLCRKYILPLFLVTNVVLVNSGGFAAAKSILPGYAHGQSVPVSCLNRDIETGEHITDPAGKLQYIPFPTCNETSAPLSFRYGISETITCTIHSLSDTLYHLLEYYVHSDVPLTCRIPTFPLLTSSASSSSSSSSHENDRDGDSSGEETHDGSTTNDISSSASQPPFTPLTIALQGTLQLSHLHIWTDMNVLMHQSARLSTNPESYSKKWKKSKKEKKKGKKSDHNMKNNNKEMNKLTLPQGQIVAASAYSVPMVICATADDNFNDNDGDPGNNEAAALKKRKKEREMLMQPWAAEGGAKVIRGEPLVFTFRVGWVSSGDVLGLVQSDKAKWKSKKVFGYGPRVGLFFRLMTICFWVGVGMGLAVVVERVRHRRRVVGVYKGDGILGHRPFFSGFGAGIGGTGVMSFGGDKGRINGYGLGLNGNGNGGGYGGYGGYSVGKKD</sequence>
<feature type="transmembrane region" description="Helical" evidence="2">
    <location>
        <begin position="431"/>
        <end position="452"/>
    </location>
</feature>
<dbReference type="STRING" id="559298.A0A179UUN0"/>
<feature type="compositionally biased region" description="Basic and acidic residues" evidence="1">
    <location>
        <begin position="308"/>
        <end position="320"/>
    </location>
</feature>
<dbReference type="VEuPathDB" id="FungiDB:BDBG_06976"/>
<dbReference type="AlphaFoldDB" id="A0A179UUN0"/>
<dbReference type="EMBL" id="GG657464">
    <property type="protein sequence ID" value="OAT11503.1"/>
    <property type="molecule type" value="Genomic_DNA"/>
</dbReference>
<evidence type="ECO:0000256" key="1">
    <source>
        <dbReference type="SAM" id="MobiDB-lite"/>
    </source>
</evidence>
<feature type="region of interest" description="Disordered" evidence="1">
    <location>
        <begin position="283"/>
        <end position="320"/>
    </location>
</feature>
<evidence type="ECO:0000313" key="3">
    <source>
        <dbReference type="EMBL" id="OAT11503.1"/>
    </source>
</evidence>
<accession>A0A179UUN0</accession>
<feature type="compositionally biased region" description="Basic residues" evidence="1">
    <location>
        <begin position="293"/>
        <end position="307"/>
    </location>
</feature>